<evidence type="ECO:0000313" key="4">
    <source>
        <dbReference type="EMBL" id="KAJ2802663.1"/>
    </source>
</evidence>
<dbReference type="InterPro" id="IPR002123">
    <property type="entry name" value="Plipid/glycerol_acylTrfase"/>
</dbReference>
<dbReference type="GO" id="GO:0005783">
    <property type="term" value="C:endoplasmic reticulum"/>
    <property type="evidence" value="ECO:0007669"/>
    <property type="project" value="TreeGrafter"/>
</dbReference>
<evidence type="ECO:0000256" key="2">
    <source>
        <dbReference type="ARBA" id="ARBA00023315"/>
    </source>
</evidence>
<dbReference type="CDD" id="cd07989">
    <property type="entry name" value="LPLAT_AGPAT-like"/>
    <property type="match status" value="1"/>
</dbReference>
<dbReference type="Proteomes" id="UP001140094">
    <property type="component" value="Unassembled WGS sequence"/>
</dbReference>
<gene>
    <name evidence="4" type="primary">SLC1_1</name>
    <name evidence="4" type="ORF">H4R20_003193</name>
</gene>
<dbReference type="SUPFAM" id="SSF69593">
    <property type="entry name" value="Glycerol-3-phosphate (1)-acyltransferase"/>
    <property type="match status" value="1"/>
</dbReference>
<dbReference type="GO" id="GO:0006654">
    <property type="term" value="P:phosphatidic acid biosynthetic process"/>
    <property type="evidence" value="ECO:0007669"/>
    <property type="project" value="TreeGrafter"/>
</dbReference>
<dbReference type="PANTHER" id="PTHR10434:SF11">
    <property type="entry name" value="1-ACYL-SN-GLYCEROL-3-PHOSPHATE ACYLTRANSFERASE"/>
    <property type="match status" value="1"/>
</dbReference>
<evidence type="ECO:0000256" key="1">
    <source>
        <dbReference type="ARBA" id="ARBA00022679"/>
    </source>
</evidence>
<name>A0A9W8HTS7_9FUNG</name>
<proteinExistence type="predicted"/>
<dbReference type="GO" id="GO:0003841">
    <property type="term" value="F:1-acylglycerol-3-phosphate O-acyltransferase activity"/>
    <property type="evidence" value="ECO:0007669"/>
    <property type="project" value="UniProtKB-EC"/>
</dbReference>
<dbReference type="SMART" id="SM00563">
    <property type="entry name" value="PlsC"/>
    <property type="match status" value="1"/>
</dbReference>
<evidence type="ECO:0000259" key="3">
    <source>
        <dbReference type="SMART" id="SM00563"/>
    </source>
</evidence>
<protein>
    <submittedName>
        <fullName evidence="4">1-acylglycerol-3-phosphate O-acyltransferase</fullName>
        <ecNumber evidence="4">2.3.1.51</ecNumber>
    </submittedName>
</protein>
<keyword evidence="5" id="KW-1185">Reference proteome</keyword>
<dbReference type="OrthoDB" id="202234at2759"/>
<organism evidence="4 5">
    <name type="scientific">Coemansia guatemalensis</name>
    <dbReference type="NCBI Taxonomy" id="2761395"/>
    <lineage>
        <taxon>Eukaryota</taxon>
        <taxon>Fungi</taxon>
        <taxon>Fungi incertae sedis</taxon>
        <taxon>Zoopagomycota</taxon>
        <taxon>Kickxellomycotina</taxon>
        <taxon>Kickxellomycetes</taxon>
        <taxon>Kickxellales</taxon>
        <taxon>Kickxellaceae</taxon>
        <taxon>Coemansia</taxon>
    </lineage>
</organism>
<feature type="domain" description="Phospholipid/glycerol acyltransferase" evidence="3">
    <location>
        <begin position="85"/>
        <end position="202"/>
    </location>
</feature>
<evidence type="ECO:0000313" key="5">
    <source>
        <dbReference type="Proteomes" id="UP001140094"/>
    </source>
</evidence>
<dbReference type="EMBL" id="JANBUO010000627">
    <property type="protein sequence ID" value="KAJ2802663.1"/>
    <property type="molecule type" value="Genomic_DNA"/>
</dbReference>
<dbReference type="EC" id="2.3.1.51" evidence="4"/>
<comment type="caution">
    <text evidence="4">The sequence shown here is derived from an EMBL/GenBank/DDBJ whole genome shotgun (WGS) entry which is preliminary data.</text>
</comment>
<keyword evidence="2 4" id="KW-0012">Acyltransferase</keyword>
<reference evidence="4" key="1">
    <citation type="submission" date="2022-07" db="EMBL/GenBank/DDBJ databases">
        <title>Phylogenomic reconstructions and comparative analyses of Kickxellomycotina fungi.</title>
        <authorList>
            <person name="Reynolds N.K."/>
            <person name="Stajich J.E."/>
            <person name="Barry K."/>
            <person name="Grigoriev I.V."/>
            <person name="Crous P."/>
            <person name="Smith M.E."/>
        </authorList>
    </citation>
    <scope>NUCLEOTIDE SEQUENCE</scope>
    <source>
        <strain evidence="4">NRRL 1565</strain>
    </source>
</reference>
<keyword evidence="1 4" id="KW-0808">Transferase</keyword>
<dbReference type="PANTHER" id="PTHR10434">
    <property type="entry name" value="1-ACYL-SN-GLYCEROL-3-PHOSPHATE ACYLTRANSFERASE"/>
    <property type="match status" value="1"/>
</dbReference>
<dbReference type="AlphaFoldDB" id="A0A9W8HTS7"/>
<sequence>MALTALRTLFGALLFYAQLLLFLQCVLVSSAVGLAACPLLSLVHRRTAANWVAAQVMCILSEHALGITVEVDGAENLLRATSSPCILIANHQSLLDVIWLAWIFPRRAVVVANMFISHLPVLGWFMRASGCLFVKQGDGRSIKALFDGSLRYLEHERTSFVMFPEGRRNSSISGSLLEFKKGAFYLSYCTHAPIIPVAVQCTHPLYSWNDCRFKRNSIIHIRVLAPISTQDLTEQDIPTLIANTRDDIQKASITQAQHHSL</sequence>
<accession>A0A9W8HTS7</accession>
<dbReference type="Pfam" id="PF01553">
    <property type="entry name" value="Acyltransferase"/>
    <property type="match status" value="1"/>
</dbReference>